<dbReference type="InterPro" id="IPR001279">
    <property type="entry name" value="Metallo-B-lactamas"/>
</dbReference>
<evidence type="ECO:0000256" key="2">
    <source>
        <dbReference type="ARBA" id="ARBA00022475"/>
    </source>
</evidence>
<dbReference type="PROSITE" id="PS51257">
    <property type="entry name" value="PROKAR_LIPOPROTEIN"/>
    <property type="match status" value="1"/>
</dbReference>
<dbReference type="InterPro" id="IPR035681">
    <property type="entry name" value="ComA-like_MBL"/>
</dbReference>
<keyword evidence="5 6" id="KW-0472">Membrane</keyword>
<evidence type="ECO:0000256" key="3">
    <source>
        <dbReference type="ARBA" id="ARBA00022692"/>
    </source>
</evidence>
<dbReference type="InterPro" id="IPR004477">
    <property type="entry name" value="ComEC_N"/>
</dbReference>
<dbReference type="Pfam" id="PF03772">
    <property type="entry name" value="Competence"/>
    <property type="match status" value="1"/>
</dbReference>
<keyword evidence="4 6" id="KW-1133">Transmembrane helix</keyword>
<organism evidence="8 9">
    <name type="scientific">Latilactobacillus graminis</name>
    <dbReference type="NCBI Taxonomy" id="60519"/>
    <lineage>
        <taxon>Bacteria</taxon>
        <taxon>Bacillati</taxon>
        <taxon>Bacillota</taxon>
        <taxon>Bacilli</taxon>
        <taxon>Lactobacillales</taxon>
        <taxon>Lactobacillaceae</taxon>
        <taxon>Latilactobacillus</taxon>
    </lineage>
</organism>
<dbReference type="Proteomes" id="UP000326334">
    <property type="component" value="Chromosome"/>
</dbReference>
<feature type="transmembrane region" description="Helical" evidence="6">
    <location>
        <begin position="6"/>
        <end position="34"/>
    </location>
</feature>
<feature type="transmembrane region" description="Helical" evidence="6">
    <location>
        <begin position="323"/>
        <end position="342"/>
    </location>
</feature>
<evidence type="ECO:0000256" key="1">
    <source>
        <dbReference type="ARBA" id="ARBA00004651"/>
    </source>
</evidence>
<feature type="transmembrane region" description="Helical" evidence="6">
    <location>
        <begin position="380"/>
        <end position="402"/>
    </location>
</feature>
<evidence type="ECO:0000313" key="9">
    <source>
        <dbReference type="Proteomes" id="UP000326334"/>
    </source>
</evidence>
<keyword evidence="9" id="KW-1185">Reference proteome</keyword>
<dbReference type="InterPro" id="IPR052159">
    <property type="entry name" value="Competence_DNA_uptake"/>
</dbReference>
<feature type="transmembrane region" description="Helical" evidence="6">
    <location>
        <begin position="422"/>
        <end position="452"/>
    </location>
</feature>
<accession>A0ABX6CAQ7</accession>
<dbReference type="SMART" id="SM00849">
    <property type="entry name" value="Lactamase_B"/>
    <property type="match status" value="1"/>
</dbReference>
<proteinExistence type="predicted"/>
<dbReference type="PANTHER" id="PTHR30619">
    <property type="entry name" value="DNA INTERNALIZATION/COMPETENCE PROTEIN COMEC/REC2"/>
    <property type="match status" value="1"/>
</dbReference>
<keyword evidence="3 6" id="KW-0812">Transmembrane</keyword>
<name>A0ABX6CAQ7_9LACO</name>
<evidence type="ECO:0000256" key="5">
    <source>
        <dbReference type="ARBA" id="ARBA00023136"/>
    </source>
</evidence>
<feature type="domain" description="Metallo-beta-lactamase" evidence="7">
    <location>
        <begin position="495"/>
        <end position="703"/>
    </location>
</feature>
<keyword evidence="2" id="KW-1003">Cell membrane</keyword>
<evidence type="ECO:0000256" key="4">
    <source>
        <dbReference type="ARBA" id="ARBA00022989"/>
    </source>
</evidence>
<feature type="transmembrane region" description="Helical" evidence="6">
    <location>
        <begin position="464"/>
        <end position="482"/>
    </location>
</feature>
<reference evidence="8 9" key="1">
    <citation type="submission" date="2019-10" db="EMBL/GenBank/DDBJ databases">
        <title>Genome sequencing of Lactobacillus graminis.</title>
        <authorList>
            <person name="Kim K."/>
        </authorList>
    </citation>
    <scope>NUCLEOTIDE SEQUENCE [LARGE SCALE GENOMIC DNA]</scope>
    <source>
        <strain evidence="8 9">LG542</strain>
    </source>
</reference>
<dbReference type="InterPro" id="IPR004797">
    <property type="entry name" value="Competence_ComEC/Rec2"/>
</dbReference>
<protein>
    <submittedName>
        <fullName evidence="8">DNA internalization-related competence protein ComEC/Rec2</fullName>
    </submittedName>
</protein>
<evidence type="ECO:0000313" key="8">
    <source>
        <dbReference type="EMBL" id="QFP79726.1"/>
    </source>
</evidence>
<dbReference type="Pfam" id="PF00753">
    <property type="entry name" value="Lactamase_B"/>
    <property type="match status" value="1"/>
</dbReference>
<feature type="transmembrane region" description="Helical" evidence="6">
    <location>
        <begin position="348"/>
        <end position="368"/>
    </location>
</feature>
<dbReference type="EMBL" id="CP045007">
    <property type="protein sequence ID" value="QFP79726.1"/>
    <property type="molecule type" value="Genomic_DNA"/>
</dbReference>
<dbReference type="SUPFAM" id="SSF56281">
    <property type="entry name" value="Metallo-hydrolase/oxidoreductase"/>
    <property type="match status" value="1"/>
</dbReference>
<sequence>MIKNNWCYPVICLASLNALILGSAPFFFGCLFLGCLIRLCRLRQPLILIVSLLVMCFGGWRCWLARCTYIQPVTPHNQIYKIQPDTIKVAGNQIQLIAQGQTDGQLIIGYYRCKNQIEQHRWQTESWPLLLIGDIELERIEGATNRHEFDYAQFMGQQKQCFYQTRMADNTIIKQIQPQGWLDTLHHWRQKGLIYLHRLPPALRFHAGALLLGVRETDGKVYQNVLGQLGIIHLLSLSGIHVFYLVTIIRRVATLCRVPREWVNGGLCCLLPIYALFVGGGTSIVRAIGLILLRLVCEMGHLHQSRLDSWSWVLLVNLLWQPYLLLSMGGLLSYLMAFALIYQWRNGTFATTFWLGLLSLPVCLRFNYRWHMLTILINGLIAPIFLPITLGLVIVAILLLPFSYPLVLLGEGFLNNLYQGLAWIAGLPHATVTFGKIQLVPLFLIVVGTLWLMAEPTNKQRVKWIGSSIVSLYMLSFIIIHFNPVGRVIMFDIGQGDSLLIQQPFNRHNLLIDTGGRLSLPQKKWQRRVITSRAEKVTINYLYSCGIDHLDAIALSHQDADHIGDLGQIMQRIRVKRLICAAGLPQNQQFKRQVRPYLKTVIIEPYLAGQHFTVGQQQINVLAPVIAGTGTNADSLVLQAQIGDASWLFTGDLERVGEIDITHRYPQLRVDYLKVGHHGSQTASAPQAIAAWHVKGALISAGRHNRYGHPHPQTIQTLQQANVPFWNTAECGMLEWQYGWGLRTTIKTTLKDCD</sequence>
<dbReference type="InterPro" id="IPR036866">
    <property type="entry name" value="RibonucZ/Hydroxyglut_hydro"/>
</dbReference>
<evidence type="ECO:0000259" key="7">
    <source>
        <dbReference type="SMART" id="SM00849"/>
    </source>
</evidence>
<dbReference type="CDD" id="cd07731">
    <property type="entry name" value="ComA-like_MBL-fold"/>
    <property type="match status" value="1"/>
</dbReference>
<dbReference type="Gene3D" id="3.60.15.10">
    <property type="entry name" value="Ribonuclease Z/Hydroxyacylglutathione hydrolase-like"/>
    <property type="match status" value="1"/>
</dbReference>
<feature type="transmembrane region" description="Helical" evidence="6">
    <location>
        <begin position="46"/>
        <end position="66"/>
    </location>
</feature>
<comment type="subcellular location">
    <subcellularLocation>
        <location evidence="1">Cell membrane</location>
        <topology evidence="1">Multi-pass membrane protein</topology>
    </subcellularLocation>
</comment>
<dbReference type="PANTHER" id="PTHR30619:SF7">
    <property type="entry name" value="BETA-LACTAMASE DOMAIN PROTEIN"/>
    <property type="match status" value="1"/>
</dbReference>
<evidence type="ECO:0000256" key="6">
    <source>
        <dbReference type="SAM" id="Phobius"/>
    </source>
</evidence>
<feature type="transmembrane region" description="Helical" evidence="6">
    <location>
        <begin position="225"/>
        <end position="249"/>
    </location>
</feature>
<gene>
    <name evidence="8" type="ORF">LG542_05490</name>
</gene>
<dbReference type="NCBIfam" id="TIGR00361">
    <property type="entry name" value="ComEC_Rec2"/>
    <property type="match status" value="1"/>
</dbReference>
<dbReference type="NCBIfam" id="TIGR00360">
    <property type="entry name" value="ComEC_N-term"/>
    <property type="match status" value="1"/>
</dbReference>